<comment type="caution">
    <text evidence="2">The sequence shown here is derived from an EMBL/GenBank/DDBJ whole genome shotgun (WGS) entry which is preliminary data.</text>
</comment>
<reference evidence="2 3" key="1">
    <citation type="journal article" date="2015" name="Plant Cell">
        <title>Oil accumulation by the oleaginous diatom Fistulifera solaris as revealed by the genome and transcriptome.</title>
        <authorList>
            <person name="Tanaka T."/>
            <person name="Maeda Y."/>
            <person name="Veluchamy A."/>
            <person name="Tanaka M."/>
            <person name="Abida H."/>
            <person name="Marechal E."/>
            <person name="Bowler C."/>
            <person name="Muto M."/>
            <person name="Sunaga Y."/>
            <person name="Tanaka M."/>
            <person name="Yoshino T."/>
            <person name="Taniguchi T."/>
            <person name="Fukuda Y."/>
            <person name="Nemoto M."/>
            <person name="Matsumoto M."/>
            <person name="Wong P.S."/>
            <person name="Aburatani S."/>
            <person name="Fujibuchi W."/>
        </authorList>
    </citation>
    <scope>NUCLEOTIDE SEQUENCE [LARGE SCALE GENOMIC DNA]</scope>
    <source>
        <strain evidence="2 3">JPCC DA0580</strain>
    </source>
</reference>
<keyword evidence="1" id="KW-0812">Transmembrane</keyword>
<keyword evidence="1" id="KW-1133">Transmembrane helix</keyword>
<keyword evidence="1" id="KW-0472">Membrane</keyword>
<protein>
    <submittedName>
        <fullName evidence="2">Uncharacterized protein</fullName>
    </submittedName>
</protein>
<gene>
    <name evidence="2" type="ORF">FisN_22Lu048</name>
</gene>
<dbReference type="InParanoid" id="A0A1Z5JBK9"/>
<feature type="transmembrane region" description="Helical" evidence="1">
    <location>
        <begin position="20"/>
        <end position="37"/>
    </location>
</feature>
<proteinExistence type="predicted"/>
<organism evidence="2 3">
    <name type="scientific">Fistulifera solaris</name>
    <name type="common">Oleaginous diatom</name>
    <dbReference type="NCBI Taxonomy" id="1519565"/>
    <lineage>
        <taxon>Eukaryota</taxon>
        <taxon>Sar</taxon>
        <taxon>Stramenopiles</taxon>
        <taxon>Ochrophyta</taxon>
        <taxon>Bacillariophyta</taxon>
        <taxon>Bacillariophyceae</taxon>
        <taxon>Bacillariophycidae</taxon>
        <taxon>Naviculales</taxon>
        <taxon>Naviculaceae</taxon>
        <taxon>Fistulifera</taxon>
    </lineage>
</organism>
<dbReference type="EMBL" id="BDSP01000041">
    <property type="protein sequence ID" value="GAX11355.1"/>
    <property type="molecule type" value="Genomic_DNA"/>
</dbReference>
<accession>A0A1Z5JBK9</accession>
<evidence type="ECO:0000313" key="2">
    <source>
        <dbReference type="EMBL" id="GAX11355.1"/>
    </source>
</evidence>
<name>A0A1Z5JBK9_FISSO</name>
<dbReference type="AlphaFoldDB" id="A0A1Z5JBK9"/>
<evidence type="ECO:0000256" key="1">
    <source>
        <dbReference type="SAM" id="Phobius"/>
    </source>
</evidence>
<dbReference type="Proteomes" id="UP000198406">
    <property type="component" value="Unassembled WGS sequence"/>
</dbReference>
<evidence type="ECO:0000313" key="3">
    <source>
        <dbReference type="Proteomes" id="UP000198406"/>
    </source>
</evidence>
<keyword evidence="3" id="KW-1185">Reference proteome</keyword>
<sequence>MTGNKPTNVVFSAGLGPRGRAGAWVAALIVAAGWMYIENSKKAKELSINDVNAWNEKRKKEMDANAK</sequence>